<dbReference type="Gene3D" id="3.40.50.300">
    <property type="entry name" value="P-loop containing nucleotide triphosphate hydrolases"/>
    <property type="match status" value="1"/>
</dbReference>
<protein>
    <submittedName>
        <fullName evidence="1">ATP-binding protein</fullName>
    </submittedName>
</protein>
<keyword evidence="1" id="KW-0067">ATP-binding</keyword>
<dbReference type="InterPro" id="IPR027417">
    <property type="entry name" value="P-loop_NTPase"/>
</dbReference>
<dbReference type="AlphaFoldDB" id="A0A9D2KJ39"/>
<name>A0A9D2KJ39_9FIRM</name>
<reference evidence="1" key="2">
    <citation type="submission" date="2021-04" db="EMBL/GenBank/DDBJ databases">
        <authorList>
            <person name="Gilroy R."/>
        </authorList>
    </citation>
    <scope>NUCLEOTIDE SEQUENCE</scope>
    <source>
        <strain evidence="1">ChiSjej2B20-11307</strain>
    </source>
</reference>
<accession>A0A9D2KJ39</accession>
<dbReference type="Pfam" id="PF13671">
    <property type="entry name" value="AAA_33"/>
    <property type="match status" value="1"/>
</dbReference>
<keyword evidence="1" id="KW-0547">Nucleotide-binding</keyword>
<dbReference type="EMBL" id="DXAK01000030">
    <property type="protein sequence ID" value="HJA06690.1"/>
    <property type="molecule type" value="Genomic_DNA"/>
</dbReference>
<dbReference type="SUPFAM" id="SSF52540">
    <property type="entry name" value="P-loop containing nucleoside triphosphate hydrolases"/>
    <property type="match status" value="1"/>
</dbReference>
<evidence type="ECO:0000313" key="1">
    <source>
        <dbReference type="EMBL" id="HJA06690.1"/>
    </source>
</evidence>
<proteinExistence type="predicted"/>
<dbReference type="Proteomes" id="UP000824223">
    <property type="component" value="Unassembled WGS sequence"/>
</dbReference>
<evidence type="ECO:0000313" key="2">
    <source>
        <dbReference type="Proteomes" id="UP000824223"/>
    </source>
</evidence>
<organism evidence="1 2">
    <name type="scientific">Candidatus Mediterraneibacter pullicola</name>
    <dbReference type="NCBI Taxonomy" id="2838682"/>
    <lineage>
        <taxon>Bacteria</taxon>
        <taxon>Bacillati</taxon>
        <taxon>Bacillota</taxon>
        <taxon>Clostridia</taxon>
        <taxon>Lachnospirales</taxon>
        <taxon>Lachnospiraceae</taxon>
        <taxon>Mediterraneibacter</taxon>
    </lineage>
</organism>
<comment type="caution">
    <text evidence="1">The sequence shown here is derived from an EMBL/GenBank/DDBJ whole genome shotgun (WGS) entry which is preliminary data.</text>
</comment>
<reference evidence="1" key="1">
    <citation type="journal article" date="2021" name="PeerJ">
        <title>Extensive microbial diversity within the chicken gut microbiome revealed by metagenomics and culture.</title>
        <authorList>
            <person name="Gilroy R."/>
            <person name="Ravi A."/>
            <person name="Getino M."/>
            <person name="Pursley I."/>
            <person name="Horton D.L."/>
            <person name="Alikhan N.F."/>
            <person name="Baker D."/>
            <person name="Gharbi K."/>
            <person name="Hall N."/>
            <person name="Watson M."/>
            <person name="Adriaenssens E.M."/>
            <person name="Foster-Nyarko E."/>
            <person name="Jarju S."/>
            <person name="Secka A."/>
            <person name="Antonio M."/>
            <person name="Oren A."/>
            <person name="Chaudhuri R.R."/>
            <person name="La Ragione R."/>
            <person name="Hildebrand F."/>
            <person name="Pallen M.J."/>
        </authorList>
    </citation>
    <scope>NUCLEOTIDE SEQUENCE</scope>
    <source>
        <strain evidence="1">ChiSjej2B20-11307</strain>
    </source>
</reference>
<dbReference type="GO" id="GO:0005524">
    <property type="term" value="F:ATP binding"/>
    <property type="evidence" value="ECO:0007669"/>
    <property type="project" value="UniProtKB-KW"/>
</dbReference>
<sequence>MKSTIILLAGYPATGKTYLLQKIKEKYPQIVPISPDAIKEDIWDIYGFNGPEEKAALERKSWRQYYEIMEKNMKEKRLLISDYPFSDKQKGKIKELTETYGYQVITVRLTGREDVLFLRSRKRDMDTGRHLGHLVSRYHKGDILPDRREADSLLTYECFKERCEKRGYARFVLGHLIELDVTEFEKIDYPATIKQIDGLLR</sequence>
<gene>
    <name evidence="1" type="ORF">H9798_06015</name>
</gene>